<dbReference type="CDD" id="cd06241">
    <property type="entry name" value="M14-like"/>
    <property type="match status" value="1"/>
</dbReference>
<dbReference type="SMART" id="SM00631">
    <property type="entry name" value="Zn_pept"/>
    <property type="match status" value="1"/>
</dbReference>
<dbReference type="SUPFAM" id="SSF53187">
    <property type="entry name" value="Zn-dependent exopeptidases"/>
    <property type="match status" value="1"/>
</dbReference>
<feature type="active site" description="Proton donor/acceptor" evidence="3">
    <location>
        <position position="297"/>
    </location>
</feature>
<comment type="cofactor">
    <cofactor evidence="1">
        <name>Zn(2+)</name>
        <dbReference type="ChEBI" id="CHEBI:29105"/>
    </cofactor>
</comment>
<evidence type="ECO:0000256" key="2">
    <source>
        <dbReference type="ARBA" id="ARBA00005988"/>
    </source>
</evidence>
<dbReference type="PANTHER" id="PTHR11705:SF145">
    <property type="entry name" value="PEPTIDASE M14 CARBOXYPEPTIDASE A DOMAIN-CONTAINING PROTEIN"/>
    <property type="match status" value="1"/>
</dbReference>
<evidence type="ECO:0000256" key="4">
    <source>
        <dbReference type="SAM" id="SignalP"/>
    </source>
</evidence>
<gene>
    <name evidence="6" type="ORF">N800_12175</name>
</gene>
<dbReference type="eggNOG" id="COG2866">
    <property type="taxonomic scope" value="Bacteria"/>
</dbReference>
<accession>A0A0A0F005</accession>
<evidence type="ECO:0000259" key="5">
    <source>
        <dbReference type="PROSITE" id="PS52035"/>
    </source>
</evidence>
<dbReference type="InterPro" id="IPR000834">
    <property type="entry name" value="Peptidase_M14"/>
</dbReference>
<dbReference type="STRING" id="1385517.N800_12175"/>
<dbReference type="OrthoDB" id="9767214at2"/>
<sequence>MNRMPLLAAILACLSATATATPADNGGLATISEHSGFVRTGRYDEVIRLCETFARAYPAAVRCESFGTTPEGRPMQVLVVSKTGAFTPEAARARGLPVTLIQGGIHAGEIDGKDAGFLALRENLEGKAGKGALERQVLLFVPVFNVDGHERFARWNRPNQRGPEEMGWRTTAQNYNLNRDYVKADTPEMQAMLALVNRWDPLAYVDLHVTDGAKFEHDVSIQVEPVHGGDAGLSKAGTEWRDGVIAALARQGSLPLPFYPSFVENDNPASGFEDGVAPPRFSQSYIAQRNRLGMLVETHSWREYPHRVKVTRNTILAVLDLVARHGQRWQAEARAADARAAAVAGQPVALDYKATDKARTIAYRGYAYTRTPSEVSGALMTRYDETKPQIWHLPLRDEVVPSLTVAAPRAGYVVPPAHAIAVARQLDIHGVDYRRLDTALTQTPVQAFRATQSEAGKGSVEGHQRLTLLGAWGEERADIPAGALFVPIAQAKSRLVMALLEPQAPDSIAAWGGFNNAFERKEYMEDYVAEEVAREMLKDLAVKAEFDSRLKADAGFAANPAARLEFFARRHSSWDARYNLYPVLRLDQAPR</sequence>
<evidence type="ECO:0000256" key="1">
    <source>
        <dbReference type="ARBA" id="ARBA00001947"/>
    </source>
</evidence>
<organism evidence="6 7">
    <name type="scientific">Lysobacter daejeonensis GH1-9</name>
    <dbReference type="NCBI Taxonomy" id="1385517"/>
    <lineage>
        <taxon>Bacteria</taxon>
        <taxon>Pseudomonadati</taxon>
        <taxon>Pseudomonadota</taxon>
        <taxon>Gammaproteobacteria</taxon>
        <taxon>Lysobacterales</taxon>
        <taxon>Lysobacteraceae</taxon>
        <taxon>Aerolutibacter</taxon>
    </lineage>
</organism>
<comment type="caution">
    <text evidence="6">The sequence shown here is derived from an EMBL/GenBank/DDBJ whole genome shotgun (WGS) entry which is preliminary data.</text>
</comment>
<dbReference type="RefSeq" id="WP_036134563.1">
    <property type="nucleotide sequence ID" value="NZ_AVPU01000003.1"/>
</dbReference>
<dbReference type="FunFam" id="3.40.630.10:FF:000092">
    <property type="entry name" value="Peptidase M14"/>
    <property type="match status" value="1"/>
</dbReference>
<dbReference type="GO" id="GO:0006508">
    <property type="term" value="P:proteolysis"/>
    <property type="evidence" value="ECO:0007669"/>
    <property type="project" value="InterPro"/>
</dbReference>
<keyword evidence="7" id="KW-1185">Reference proteome</keyword>
<evidence type="ECO:0000256" key="3">
    <source>
        <dbReference type="PROSITE-ProRule" id="PRU01379"/>
    </source>
</evidence>
<feature type="chain" id="PRO_5001962573" evidence="4">
    <location>
        <begin position="21"/>
        <end position="591"/>
    </location>
</feature>
<comment type="similarity">
    <text evidence="2 3">Belongs to the peptidase M14 family.</text>
</comment>
<name>A0A0A0F005_9GAMM</name>
<dbReference type="Pfam" id="PF00246">
    <property type="entry name" value="Peptidase_M14"/>
    <property type="match status" value="1"/>
</dbReference>
<dbReference type="PANTHER" id="PTHR11705">
    <property type="entry name" value="PROTEASE FAMILY M14 CARBOXYPEPTIDASE A,B"/>
    <property type="match status" value="1"/>
</dbReference>
<dbReference type="EMBL" id="AVPU01000003">
    <property type="protein sequence ID" value="KGM55850.1"/>
    <property type="molecule type" value="Genomic_DNA"/>
</dbReference>
<feature type="signal peptide" evidence="4">
    <location>
        <begin position="1"/>
        <end position="20"/>
    </location>
</feature>
<proteinExistence type="inferred from homology"/>
<dbReference type="GO" id="GO:0008270">
    <property type="term" value="F:zinc ion binding"/>
    <property type="evidence" value="ECO:0007669"/>
    <property type="project" value="InterPro"/>
</dbReference>
<dbReference type="GO" id="GO:0004181">
    <property type="term" value="F:metallocarboxypeptidase activity"/>
    <property type="evidence" value="ECO:0007669"/>
    <property type="project" value="InterPro"/>
</dbReference>
<dbReference type="AlphaFoldDB" id="A0A0A0F005"/>
<dbReference type="GO" id="GO:0005615">
    <property type="term" value="C:extracellular space"/>
    <property type="evidence" value="ECO:0007669"/>
    <property type="project" value="TreeGrafter"/>
</dbReference>
<reference evidence="6 7" key="1">
    <citation type="submission" date="2013-08" db="EMBL/GenBank/DDBJ databases">
        <title>Genome sequencing of Lysobacter.</title>
        <authorList>
            <person name="Zhang S."/>
            <person name="Wang G."/>
        </authorList>
    </citation>
    <scope>NUCLEOTIDE SEQUENCE [LARGE SCALE GENOMIC DNA]</scope>
    <source>
        <strain evidence="6 7">GH1-9</strain>
    </source>
</reference>
<evidence type="ECO:0000313" key="7">
    <source>
        <dbReference type="Proteomes" id="UP000029998"/>
    </source>
</evidence>
<dbReference type="Gene3D" id="3.40.630.10">
    <property type="entry name" value="Zn peptidases"/>
    <property type="match status" value="1"/>
</dbReference>
<dbReference type="Proteomes" id="UP000029998">
    <property type="component" value="Unassembled WGS sequence"/>
</dbReference>
<keyword evidence="4" id="KW-0732">Signal</keyword>
<feature type="domain" description="Peptidase M14" evidence="5">
    <location>
        <begin position="39"/>
        <end position="322"/>
    </location>
</feature>
<evidence type="ECO:0000313" key="6">
    <source>
        <dbReference type="EMBL" id="KGM55850.1"/>
    </source>
</evidence>
<dbReference type="PROSITE" id="PS52035">
    <property type="entry name" value="PEPTIDASE_M14"/>
    <property type="match status" value="1"/>
</dbReference>
<protein>
    <submittedName>
        <fullName evidence="6">Peptidase M14</fullName>
    </submittedName>
</protein>